<dbReference type="EMBL" id="PCVG01000062">
    <property type="protein sequence ID" value="PIQ68306.1"/>
    <property type="molecule type" value="Genomic_DNA"/>
</dbReference>
<dbReference type="InterPro" id="IPR013783">
    <property type="entry name" value="Ig-like_fold"/>
</dbReference>
<dbReference type="Gene3D" id="2.60.40.10">
    <property type="entry name" value="Immunoglobulins"/>
    <property type="match status" value="1"/>
</dbReference>
<keyword evidence="1" id="KW-0812">Transmembrane</keyword>
<dbReference type="Pfam" id="PF09136">
    <property type="entry name" value="Glucodextran_B"/>
    <property type="match status" value="1"/>
</dbReference>
<comment type="caution">
    <text evidence="2">The sequence shown here is derived from an EMBL/GenBank/DDBJ whole genome shotgun (WGS) entry which is preliminary data.</text>
</comment>
<protein>
    <recommendedName>
        <fullName evidence="4">Carboxypeptidase regulatory-like domain-containing protein</fullName>
    </recommendedName>
</protein>
<dbReference type="AlphaFoldDB" id="A0A2H0KAP3"/>
<reference evidence="2 3" key="1">
    <citation type="submission" date="2017-09" db="EMBL/GenBank/DDBJ databases">
        <title>Depth-based differentiation of microbial function through sediment-hosted aquifers and enrichment of novel symbionts in the deep terrestrial subsurface.</title>
        <authorList>
            <person name="Probst A.J."/>
            <person name="Ladd B."/>
            <person name="Jarett J.K."/>
            <person name="Geller-Mcgrath D.E."/>
            <person name="Sieber C.M."/>
            <person name="Emerson J.B."/>
            <person name="Anantharaman K."/>
            <person name="Thomas B.C."/>
            <person name="Malmstrom R."/>
            <person name="Stieglmeier M."/>
            <person name="Klingl A."/>
            <person name="Woyke T."/>
            <person name="Ryan C.M."/>
            <person name="Banfield J.F."/>
        </authorList>
    </citation>
    <scope>NUCLEOTIDE SEQUENCE [LARGE SCALE GENOMIC DNA]</scope>
    <source>
        <strain evidence="2">CG11_big_fil_rev_8_21_14_0_20_46_11</strain>
    </source>
</reference>
<organism evidence="2 3">
    <name type="scientific">Candidatus Taylorbacteria bacterium CG11_big_fil_rev_8_21_14_0_20_46_11</name>
    <dbReference type="NCBI Taxonomy" id="1975025"/>
    <lineage>
        <taxon>Bacteria</taxon>
        <taxon>Candidatus Tayloriibacteriota</taxon>
    </lineage>
</organism>
<feature type="transmembrane region" description="Helical" evidence="1">
    <location>
        <begin position="7"/>
        <end position="27"/>
    </location>
</feature>
<evidence type="ECO:0008006" key="4">
    <source>
        <dbReference type="Google" id="ProtNLM"/>
    </source>
</evidence>
<name>A0A2H0KAP3_9BACT</name>
<dbReference type="Proteomes" id="UP000229342">
    <property type="component" value="Unassembled WGS sequence"/>
</dbReference>
<proteinExistence type="predicted"/>
<evidence type="ECO:0000313" key="3">
    <source>
        <dbReference type="Proteomes" id="UP000229342"/>
    </source>
</evidence>
<accession>A0A2H0KAP3</accession>
<evidence type="ECO:0000256" key="1">
    <source>
        <dbReference type="SAM" id="Phobius"/>
    </source>
</evidence>
<keyword evidence="1" id="KW-1133">Transmembrane helix</keyword>
<keyword evidence="1" id="KW-0472">Membrane</keyword>
<sequence length="136" mass="15296">MERTPKLIIGITLTVLITVGLGVYIYLQSKEYIRGPVLTIDEPVDGSLVVEPRVTIKGTTHNISLLTLNGRQIFTDEQGRFTEALLLHEGYSIMTLEAKDRFGHSIEKRLELVYKPSVLIPPFLKEVSESARTEDL</sequence>
<evidence type="ECO:0000313" key="2">
    <source>
        <dbReference type="EMBL" id="PIQ68306.1"/>
    </source>
</evidence>
<gene>
    <name evidence="2" type="ORF">COV91_04760</name>
</gene>